<organism evidence="5 6">
    <name type="scientific">Desulfosporosinus acididurans</name>
    <dbReference type="NCBI Taxonomy" id="476652"/>
    <lineage>
        <taxon>Bacteria</taxon>
        <taxon>Bacillati</taxon>
        <taxon>Bacillota</taxon>
        <taxon>Clostridia</taxon>
        <taxon>Eubacteriales</taxon>
        <taxon>Desulfitobacteriaceae</taxon>
        <taxon>Desulfosporosinus</taxon>
    </lineage>
</organism>
<dbReference type="GO" id="GO:0005737">
    <property type="term" value="C:cytoplasm"/>
    <property type="evidence" value="ECO:0007669"/>
    <property type="project" value="TreeGrafter"/>
</dbReference>
<dbReference type="AlphaFoldDB" id="A0A0J1FLE5"/>
<reference evidence="5 6" key="1">
    <citation type="submission" date="2015-06" db="EMBL/GenBank/DDBJ databases">
        <title>Draft genome of the moderately acidophilic sulfate reducer Candidatus Desulfosporosinus acididurans strain M1.</title>
        <authorList>
            <person name="Poehlein A."/>
            <person name="Petzsch P."/>
            <person name="Johnson B.D."/>
            <person name="Schloemann M."/>
            <person name="Daniel R."/>
            <person name="Muehling M."/>
        </authorList>
    </citation>
    <scope>NUCLEOTIDE SEQUENCE [LARGE SCALE GENOMIC DNA]</scope>
    <source>
        <strain evidence="5 6">M1</strain>
    </source>
</reference>
<dbReference type="Proteomes" id="UP000036356">
    <property type="component" value="Unassembled WGS sequence"/>
</dbReference>
<dbReference type="PATRIC" id="fig|476652.3.peg.4588"/>
<evidence type="ECO:0000256" key="1">
    <source>
        <dbReference type="ARBA" id="ARBA00022679"/>
    </source>
</evidence>
<comment type="similarity">
    <text evidence="3">Belongs to the acetyltransferase family. RimJ subfamily.</text>
</comment>
<gene>
    <name evidence="5" type="ORF">DEAC_c43260</name>
</gene>
<dbReference type="PANTHER" id="PTHR43792">
    <property type="entry name" value="GNAT FAMILY, PUTATIVE (AFU_ORTHOLOGUE AFUA_3G00765)-RELATED-RELATED"/>
    <property type="match status" value="1"/>
</dbReference>
<comment type="caution">
    <text evidence="5">The sequence shown here is derived from an EMBL/GenBank/DDBJ whole genome shotgun (WGS) entry which is preliminary data.</text>
</comment>
<accession>A0A0J1FLE5</accession>
<dbReference type="STRING" id="476652.DEAC_c43260"/>
<keyword evidence="2" id="KW-0012">Acyltransferase</keyword>
<feature type="domain" description="N-acetyltransferase" evidence="4">
    <location>
        <begin position="4"/>
        <end position="173"/>
    </location>
</feature>
<evidence type="ECO:0000313" key="5">
    <source>
        <dbReference type="EMBL" id="KLU63758.1"/>
    </source>
</evidence>
<evidence type="ECO:0000259" key="4">
    <source>
        <dbReference type="PROSITE" id="PS51186"/>
    </source>
</evidence>
<dbReference type="EMBL" id="LDZY01000027">
    <property type="protein sequence ID" value="KLU63758.1"/>
    <property type="molecule type" value="Genomic_DNA"/>
</dbReference>
<keyword evidence="6" id="KW-1185">Reference proteome</keyword>
<dbReference type="PROSITE" id="PS51186">
    <property type="entry name" value="GNAT"/>
    <property type="match status" value="1"/>
</dbReference>
<keyword evidence="1 5" id="KW-0808">Transferase</keyword>
<dbReference type="InterPro" id="IPR051531">
    <property type="entry name" value="N-acetyltransferase"/>
</dbReference>
<name>A0A0J1FLE5_9FIRM</name>
<dbReference type="GO" id="GO:0008999">
    <property type="term" value="F:protein-N-terminal-alanine acetyltransferase activity"/>
    <property type="evidence" value="ECO:0007669"/>
    <property type="project" value="TreeGrafter"/>
</dbReference>
<dbReference type="Pfam" id="PF13302">
    <property type="entry name" value="Acetyltransf_3"/>
    <property type="match status" value="1"/>
</dbReference>
<dbReference type="RefSeq" id="WP_047812085.1">
    <property type="nucleotide sequence ID" value="NZ_LDZY01000027.1"/>
</dbReference>
<dbReference type="InterPro" id="IPR016181">
    <property type="entry name" value="Acyl_CoA_acyltransferase"/>
</dbReference>
<proteinExistence type="inferred from homology"/>
<dbReference type="PANTHER" id="PTHR43792:SF8">
    <property type="entry name" value="[RIBOSOMAL PROTEIN US5]-ALANINE N-ACETYLTRANSFERASE"/>
    <property type="match status" value="1"/>
</dbReference>
<protein>
    <submittedName>
        <fullName evidence="5">Ribosomal-protein-S5-alanine N-acetyltransferase</fullName>
    </submittedName>
</protein>
<dbReference type="InterPro" id="IPR000182">
    <property type="entry name" value="GNAT_dom"/>
</dbReference>
<dbReference type="SUPFAM" id="SSF55729">
    <property type="entry name" value="Acyl-CoA N-acyltransferases (Nat)"/>
    <property type="match status" value="1"/>
</dbReference>
<evidence type="ECO:0000256" key="3">
    <source>
        <dbReference type="ARBA" id="ARBA00038502"/>
    </source>
</evidence>
<evidence type="ECO:0000256" key="2">
    <source>
        <dbReference type="ARBA" id="ARBA00023315"/>
    </source>
</evidence>
<evidence type="ECO:0000313" key="6">
    <source>
        <dbReference type="Proteomes" id="UP000036356"/>
    </source>
</evidence>
<sequence length="173" mass="20043">MPDIIINLLEESDAQELFTFEIKNRAFFERVGFPRGDNYYELNNFNTIIKESVEEQEKGLVYMYLIKNHTGMILGRINLLSIVRGSFNKAGLGYRIGEEHQGKGYATRAVKLVLDEAVNKHKLHRLEAGTAPNNIGSQIVLIKNNFQFVGRFNKYIYKNGQWCESIYFERILD</sequence>
<dbReference type="Gene3D" id="3.40.630.30">
    <property type="match status" value="1"/>
</dbReference>